<dbReference type="Pfam" id="PF00535">
    <property type="entry name" value="Glycos_transf_2"/>
    <property type="match status" value="1"/>
</dbReference>
<proteinExistence type="predicted"/>
<keyword evidence="1" id="KW-0812">Transmembrane</keyword>
<reference evidence="3" key="1">
    <citation type="submission" date="2020-04" db="EMBL/GenBank/DDBJ databases">
        <authorList>
            <person name="Zhang T."/>
        </authorList>
    </citation>
    <scope>NUCLEOTIDE SEQUENCE</scope>
    <source>
        <strain evidence="3">HKST-UBA14</strain>
    </source>
</reference>
<sequence>MYKNKRISVSIPAYNEEKLISETVASMPDFVDFIIAVNDKSTDNTLEVLNNIKNEKLHVIDAEQNGGVGASILKGHKKGVELGADILVVMAGDNQMDPQYLPILLDEVIENGAGYAKGNRFRHHKELKDMPKTRLIGNVFTSILTKIASGYWSISDPLNGYTAMTSDTYKSLDLKNINERYGFELSLFLEMSFQRTVIHDVFIPAKYNTEVSTIKIFRDSKLALMVLGKGFMRRVYFQHILLNFSSIGLFTIVGLLSVGFGSILSILLIIYSYGENMPSPATVMLAVVPIILGTQFLLQAIQLDIVNEPK</sequence>
<reference evidence="3" key="2">
    <citation type="journal article" date="2021" name="Microbiome">
        <title>Successional dynamics and alternative stable states in a saline activated sludge microbial community over 9 years.</title>
        <authorList>
            <person name="Wang Y."/>
            <person name="Ye J."/>
            <person name="Ju F."/>
            <person name="Liu L."/>
            <person name="Boyd J.A."/>
            <person name="Deng Y."/>
            <person name="Parks D.H."/>
            <person name="Jiang X."/>
            <person name="Yin X."/>
            <person name="Woodcroft B.J."/>
            <person name="Tyson G.W."/>
            <person name="Hugenholtz P."/>
            <person name="Polz M.F."/>
            <person name="Zhang T."/>
        </authorList>
    </citation>
    <scope>NUCLEOTIDE SEQUENCE</scope>
    <source>
        <strain evidence="3">HKST-UBA14</strain>
    </source>
</reference>
<evidence type="ECO:0000256" key="1">
    <source>
        <dbReference type="SAM" id="Phobius"/>
    </source>
</evidence>
<dbReference type="AlphaFoldDB" id="A0A955RJR8"/>
<comment type="caution">
    <text evidence="3">The sequence shown here is derived from an EMBL/GenBank/DDBJ whole genome shotgun (WGS) entry which is preliminary data.</text>
</comment>
<dbReference type="Proteomes" id="UP000783287">
    <property type="component" value="Unassembled WGS sequence"/>
</dbReference>
<dbReference type="InterPro" id="IPR029044">
    <property type="entry name" value="Nucleotide-diphossugar_trans"/>
</dbReference>
<protein>
    <submittedName>
        <fullName evidence="3">Glycosyltransferase family 2 protein</fullName>
    </submittedName>
</protein>
<feature type="transmembrane region" description="Helical" evidence="1">
    <location>
        <begin position="240"/>
        <end position="271"/>
    </location>
</feature>
<evidence type="ECO:0000313" key="3">
    <source>
        <dbReference type="EMBL" id="MCA9384072.1"/>
    </source>
</evidence>
<keyword evidence="1" id="KW-1133">Transmembrane helix</keyword>
<keyword evidence="1" id="KW-0472">Membrane</keyword>
<dbReference type="CDD" id="cd04179">
    <property type="entry name" value="DPM_DPG-synthase_like"/>
    <property type="match status" value="1"/>
</dbReference>
<name>A0A955RJR8_9BACT</name>
<dbReference type="Gene3D" id="3.90.550.10">
    <property type="entry name" value="Spore Coat Polysaccharide Biosynthesis Protein SpsA, Chain A"/>
    <property type="match status" value="1"/>
</dbReference>
<dbReference type="SUPFAM" id="SSF53448">
    <property type="entry name" value="Nucleotide-diphospho-sugar transferases"/>
    <property type="match status" value="1"/>
</dbReference>
<dbReference type="InterPro" id="IPR001173">
    <property type="entry name" value="Glyco_trans_2-like"/>
</dbReference>
<organism evidence="3 4">
    <name type="scientific">Candidatus Dojkabacteria bacterium</name>
    <dbReference type="NCBI Taxonomy" id="2099670"/>
    <lineage>
        <taxon>Bacteria</taxon>
        <taxon>Candidatus Dojkabacteria</taxon>
    </lineage>
</organism>
<dbReference type="GO" id="GO:0006487">
    <property type="term" value="P:protein N-linked glycosylation"/>
    <property type="evidence" value="ECO:0007669"/>
    <property type="project" value="TreeGrafter"/>
</dbReference>
<feature type="transmembrane region" description="Helical" evidence="1">
    <location>
        <begin position="283"/>
        <end position="301"/>
    </location>
</feature>
<feature type="domain" description="Glycosyltransferase 2-like" evidence="2">
    <location>
        <begin position="8"/>
        <end position="145"/>
    </location>
</feature>
<dbReference type="PANTHER" id="PTHR10859:SF105">
    <property type="entry name" value="DOLICHYL-PHOSPHATE BETA-D-MANNOSYLTRANSFERASE"/>
    <property type="match status" value="1"/>
</dbReference>
<gene>
    <name evidence="3" type="ORF">KC909_06955</name>
</gene>
<accession>A0A955RJR8</accession>
<dbReference type="PANTHER" id="PTHR10859">
    <property type="entry name" value="GLYCOSYL TRANSFERASE"/>
    <property type="match status" value="1"/>
</dbReference>
<evidence type="ECO:0000259" key="2">
    <source>
        <dbReference type="Pfam" id="PF00535"/>
    </source>
</evidence>
<evidence type="ECO:0000313" key="4">
    <source>
        <dbReference type="Proteomes" id="UP000783287"/>
    </source>
</evidence>
<dbReference type="EMBL" id="JAGQLK010000239">
    <property type="protein sequence ID" value="MCA9384072.1"/>
    <property type="molecule type" value="Genomic_DNA"/>
</dbReference>